<reference evidence="2" key="1">
    <citation type="submission" date="2022-04" db="EMBL/GenBank/DDBJ databases">
        <title>Alcanivorax sp. CY1518 draft genome sequence.</title>
        <authorList>
            <person name="Zhao G."/>
            <person name="An M."/>
        </authorList>
    </citation>
    <scope>NUCLEOTIDE SEQUENCE</scope>
    <source>
        <strain evidence="2">CY1518</strain>
    </source>
</reference>
<dbReference type="Proteomes" id="UP001165524">
    <property type="component" value="Unassembled WGS sequence"/>
</dbReference>
<dbReference type="Pfam" id="PF00990">
    <property type="entry name" value="GGDEF"/>
    <property type="match status" value="1"/>
</dbReference>
<keyword evidence="3" id="KW-1185">Reference proteome</keyword>
<accession>A0ABT0E460</accession>
<dbReference type="InterPro" id="IPR043128">
    <property type="entry name" value="Rev_trsase/Diguanyl_cyclase"/>
</dbReference>
<dbReference type="InterPro" id="IPR000160">
    <property type="entry name" value="GGDEF_dom"/>
</dbReference>
<feature type="domain" description="GGDEF" evidence="1">
    <location>
        <begin position="5"/>
        <end position="105"/>
    </location>
</feature>
<gene>
    <name evidence="2" type="ORF">MU846_02410</name>
</gene>
<dbReference type="EC" id="2.7.7.65" evidence="2"/>
<sequence length="179" mass="20191">MPLQLLALQLTNYHTLGRSHGQRLMRRMQTRLTQAINHLKRAEDWQCAWGDGHMVFCLPDTSARGAQQLARRLLRQLAEHRFHYQGASLRFEMRAGLHTLCLEGGKAPDYRKQIMRTLHIACHGAEPLNVSPQLQQALAAPPPAAAAAPSRQLRFLLQQLDEPARARLVDELLLASVRG</sequence>
<keyword evidence="2" id="KW-0548">Nucleotidyltransferase</keyword>
<comment type="caution">
    <text evidence="2">The sequence shown here is derived from an EMBL/GenBank/DDBJ whole genome shotgun (WGS) entry which is preliminary data.</text>
</comment>
<evidence type="ECO:0000313" key="3">
    <source>
        <dbReference type="Proteomes" id="UP001165524"/>
    </source>
</evidence>
<name>A0ABT0E460_9GAMM</name>
<dbReference type="SUPFAM" id="SSF55073">
    <property type="entry name" value="Nucleotide cyclase"/>
    <property type="match status" value="1"/>
</dbReference>
<keyword evidence="2" id="KW-0808">Transferase</keyword>
<protein>
    <submittedName>
        <fullName evidence="2">Diguanylate cyclase</fullName>
        <ecNumber evidence="2">2.7.7.65</ecNumber>
    </submittedName>
</protein>
<dbReference type="InterPro" id="IPR029787">
    <property type="entry name" value="Nucleotide_cyclase"/>
</dbReference>
<dbReference type="EMBL" id="JALKII010000001">
    <property type="protein sequence ID" value="MCK0536553.1"/>
    <property type="molecule type" value="Genomic_DNA"/>
</dbReference>
<proteinExistence type="predicted"/>
<dbReference type="GO" id="GO:0052621">
    <property type="term" value="F:diguanylate cyclase activity"/>
    <property type="evidence" value="ECO:0007669"/>
    <property type="project" value="UniProtKB-EC"/>
</dbReference>
<evidence type="ECO:0000313" key="2">
    <source>
        <dbReference type="EMBL" id="MCK0536553.1"/>
    </source>
</evidence>
<dbReference type="Gene3D" id="3.30.70.270">
    <property type="match status" value="1"/>
</dbReference>
<evidence type="ECO:0000259" key="1">
    <source>
        <dbReference type="Pfam" id="PF00990"/>
    </source>
</evidence>
<organism evidence="2 3">
    <name type="scientific">Alcanivorax quisquiliarum</name>
    <dbReference type="NCBI Taxonomy" id="2933565"/>
    <lineage>
        <taxon>Bacteria</taxon>
        <taxon>Pseudomonadati</taxon>
        <taxon>Pseudomonadota</taxon>
        <taxon>Gammaproteobacteria</taxon>
        <taxon>Oceanospirillales</taxon>
        <taxon>Alcanivoracaceae</taxon>
        <taxon>Alcanivorax</taxon>
    </lineage>
</organism>